<dbReference type="InterPro" id="IPR051064">
    <property type="entry name" value="SEC14/CRAL-TRIO_domain"/>
</dbReference>
<sequence length="386" mass="44731">MDLTETQKNAVEELHKRFKNDVSQEVYEDTLMFYKFLKARNFNLNQAESMLRKHLTWRKVLQIDTIQTDYKPPEVCDKYLSQNFLGYDKEGSPLYMSAIGNTDSRGIFRSANKLDILKSCLQVVEAGIHQTKLQSKKLGKPVTQCVYIYDMDKFTLAKATDRYSLEHFMIAVNMFQDNYPELLKTIYVINASAYFTVAFPIIKAILANSIIGKMKIFGYDGWKEELLKTIDAAVLPVIYGGTRTDPDGNPQCNTIINWAGSVPEHYYLTKNTEKFAGKDDVKKVVIPRQSKFEVKVEVKQPGSILEWEFEAQCYDIGFQILLEQSNHHNESEITEIIPMNKFETEYEPIKGRLKCKDQGIYVLVFDNTYSWFNSKEIFYRSRVVNT</sequence>
<feature type="domain" description="GOLD" evidence="2">
    <location>
        <begin position="278"/>
        <end position="383"/>
    </location>
</feature>
<dbReference type="InterPro" id="IPR036598">
    <property type="entry name" value="GOLD_dom_sf"/>
</dbReference>
<dbReference type="InterPro" id="IPR011074">
    <property type="entry name" value="CRAL/TRIO_N_dom"/>
</dbReference>
<accession>A0AAV4TVT2</accession>
<dbReference type="PANTHER" id="PTHR23324:SF83">
    <property type="entry name" value="SEC14-LIKE PROTEIN 2"/>
    <property type="match status" value="1"/>
</dbReference>
<name>A0AAV4TVT2_9ARAC</name>
<dbReference type="Pfam" id="PF13897">
    <property type="entry name" value="GOLD_2"/>
    <property type="match status" value="1"/>
</dbReference>
<evidence type="ECO:0000259" key="2">
    <source>
        <dbReference type="PROSITE" id="PS50866"/>
    </source>
</evidence>
<dbReference type="SUPFAM" id="SSF46938">
    <property type="entry name" value="CRAL/TRIO N-terminal domain"/>
    <property type="match status" value="1"/>
</dbReference>
<comment type="caution">
    <text evidence="3">The sequence shown here is derived from an EMBL/GenBank/DDBJ whole genome shotgun (WGS) entry which is preliminary data.</text>
</comment>
<dbReference type="PANTHER" id="PTHR23324">
    <property type="entry name" value="SEC14 RELATED PROTEIN"/>
    <property type="match status" value="1"/>
</dbReference>
<reference evidence="3 4" key="1">
    <citation type="submission" date="2021-06" db="EMBL/GenBank/DDBJ databases">
        <title>Caerostris darwini draft genome.</title>
        <authorList>
            <person name="Kono N."/>
            <person name="Arakawa K."/>
        </authorList>
    </citation>
    <scope>NUCLEOTIDE SEQUENCE [LARGE SCALE GENOMIC DNA]</scope>
</reference>
<dbReference type="InterPro" id="IPR001251">
    <property type="entry name" value="CRAL-TRIO_dom"/>
</dbReference>
<dbReference type="SMART" id="SM00516">
    <property type="entry name" value="SEC14"/>
    <property type="match status" value="1"/>
</dbReference>
<dbReference type="InterPro" id="IPR036865">
    <property type="entry name" value="CRAL-TRIO_dom_sf"/>
</dbReference>
<dbReference type="CDD" id="cd00170">
    <property type="entry name" value="SEC14"/>
    <property type="match status" value="1"/>
</dbReference>
<feature type="domain" description="CRAL-TRIO" evidence="1">
    <location>
        <begin position="72"/>
        <end position="247"/>
    </location>
</feature>
<dbReference type="Proteomes" id="UP001054837">
    <property type="component" value="Unassembled WGS sequence"/>
</dbReference>
<proteinExistence type="predicted"/>
<dbReference type="InterPro" id="IPR009038">
    <property type="entry name" value="GOLD_dom"/>
</dbReference>
<dbReference type="PROSITE" id="PS50191">
    <property type="entry name" value="CRAL_TRIO"/>
    <property type="match status" value="1"/>
</dbReference>
<dbReference type="PROSITE" id="PS50866">
    <property type="entry name" value="GOLD"/>
    <property type="match status" value="1"/>
</dbReference>
<dbReference type="SMART" id="SM01100">
    <property type="entry name" value="CRAL_TRIO_N"/>
    <property type="match status" value="1"/>
</dbReference>
<evidence type="ECO:0000313" key="3">
    <source>
        <dbReference type="EMBL" id="GIY49269.1"/>
    </source>
</evidence>
<dbReference type="SUPFAM" id="SSF101576">
    <property type="entry name" value="Supernatant protein factor (SPF), C-terminal domain"/>
    <property type="match status" value="1"/>
</dbReference>
<dbReference type="Gene3D" id="2.60.120.680">
    <property type="entry name" value="GOLD domain"/>
    <property type="match status" value="1"/>
</dbReference>
<dbReference type="GO" id="GO:0005737">
    <property type="term" value="C:cytoplasm"/>
    <property type="evidence" value="ECO:0007669"/>
    <property type="project" value="TreeGrafter"/>
</dbReference>
<dbReference type="AlphaFoldDB" id="A0AAV4TVT2"/>
<evidence type="ECO:0000313" key="4">
    <source>
        <dbReference type="Proteomes" id="UP001054837"/>
    </source>
</evidence>
<dbReference type="EMBL" id="BPLQ01010211">
    <property type="protein sequence ID" value="GIY49269.1"/>
    <property type="molecule type" value="Genomic_DNA"/>
</dbReference>
<evidence type="ECO:0000259" key="1">
    <source>
        <dbReference type="PROSITE" id="PS50191"/>
    </source>
</evidence>
<dbReference type="InterPro" id="IPR036273">
    <property type="entry name" value="CRAL/TRIO_N_dom_sf"/>
</dbReference>
<dbReference type="SUPFAM" id="SSF52087">
    <property type="entry name" value="CRAL/TRIO domain"/>
    <property type="match status" value="1"/>
</dbReference>
<protein>
    <submittedName>
        <fullName evidence="3">SEC14-like protein 2</fullName>
    </submittedName>
</protein>
<dbReference type="Pfam" id="PF00650">
    <property type="entry name" value="CRAL_TRIO"/>
    <property type="match status" value="1"/>
</dbReference>
<dbReference type="Gene3D" id="3.40.525.10">
    <property type="entry name" value="CRAL-TRIO lipid binding domain"/>
    <property type="match status" value="1"/>
</dbReference>
<keyword evidence="4" id="KW-1185">Reference proteome</keyword>
<gene>
    <name evidence="3" type="primary">SEC14L2</name>
    <name evidence="3" type="ORF">CDAR_612901</name>
</gene>
<organism evidence="3 4">
    <name type="scientific">Caerostris darwini</name>
    <dbReference type="NCBI Taxonomy" id="1538125"/>
    <lineage>
        <taxon>Eukaryota</taxon>
        <taxon>Metazoa</taxon>
        <taxon>Ecdysozoa</taxon>
        <taxon>Arthropoda</taxon>
        <taxon>Chelicerata</taxon>
        <taxon>Arachnida</taxon>
        <taxon>Araneae</taxon>
        <taxon>Araneomorphae</taxon>
        <taxon>Entelegynae</taxon>
        <taxon>Araneoidea</taxon>
        <taxon>Araneidae</taxon>
        <taxon>Caerostris</taxon>
    </lineage>
</organism>